<dbReference type="HOGENOM" id="CLU_2284009_0_0_1"/>
<keyword evidence="2" id="KW-1185">Reference proteome</keyword>
<dbReference type="EMBL" id="KK365148">
    <property type="protein sequence ID" value="KCZ81199.1"/>
    <property type="molecule type" value="Genomic_DNA"/>
</dbReference>
<accession>A0A059F2I1</accession>
<reference evidence="2" key="1">
    <citation type="submission" date="2013-02" db="EMBL/GenBank/DDBJ databases">
        <authorList>
            <consortium name="The Broad Institute Genome Sequencing Platform"/>
            <person name="Cuomo C."/>
            <person name="Becnel J."/>
            <person name="Sanscrainte N."/>
            <person name="Walker B."/>
            <person name="Young S.K."/>
            <person name="Zeng Q."/>
            <person name="Gargeya S."/>
            <person name="Fitzgerald M."/>
            <person name="Haas B."/>
            <person name="Abouelleil A."/>
            <person name="Alvarado L."/>
            <person name="Arachchi H.M."/>
            <person name="Berlin A.M."/>
            <person name="Chapman S.B."/>
            <person name="Dewar J."/>
            <person name="Goldberg J."/>
            <person name="Griggs A."/>
            <person name="Gujja S."/>
            <person name="Hansen M."/>
            <person name="Howarth C."/>
            <person name="Imamovic A."/>
            <person name="Larimer J."/>
            <person name="McCowan C."/>
            <person name="Murphy C."/>
            <person name="Neiman D."/>
            <person name="Pearson M."/>
            <person name="Priest M."/>
            <person name="Roberts A."/>
            <person name="Saif S."/>
            <person name="Shea T."/>
            <person name="Sisk P."/>
            <person name="Sykes S."/>
            <person name="Wortman J."/>
            <person name="Nusbaum C."/>
            <person name="Birren B."/>
        </authorList>
    </citation>
    <scope>NUCLEOTIDE SEQUENCE [LARGE SCALE GENOMIC DNA]</scope>
    <source>
        <strain evidence="2">PRA339</strain>
    </source>
</reference>
<reference evidence="1 2" key="2">
    <citation type="submission" date="2014-03" db="EMBL/GenBank/DDBJ databases">
        <title>The Genome Sequence of Anncaliia algerae insect isolate PRA339.</title>
        <authorList>
            <consortium name="The Broad Institute Genome Sequencing Platform"/>
            <consortium name="The Broad Institute Genome Sequencing Center for Infectious Disease"/>
            <person name="Cuomo C."/>
            <person name="Becnel J."/>
            <person name="Sanscrainte N."/>
            <person name="Walker B."/>
            <person name="Young S.K."/>
            <person name="Zeng Q."/>
            <person name="Gargeya S."/>
            <person name="Fitzgerald M."/>
            <person name="Haas B."/>
            <person name="Abouelleil A."/>
            <person name="Alvarado L."/>
            <person name="Arachchi H.M."/>
            <person name="Berlin A.M."/>
            <person name="Chapman S.B."/>
            <person name="Dewar J."/>
            <person name="Goldberg J."/>
            <person name="Griggs A."/>
            <person name="Gujja S."/>
            <person name="Hansen M."/>
            <person name="Howarth C."/>
            <person name="Imamovic A."/>
            <person name="Larimer J."/>
            <person name="McCowan C."/>
            <person name="Murphy C."/>
            <person name="Neiman D."/>
            <person name="Pearson M."/>
            <person name="Priest M."/>
            <person name="Roberts A."/>
            <person name="Saif S."/>
            <person name="Shea T."/>
            <person name="Sisk P."/>
            <person name="Sykes S."/>
            <person name="Wortman J."/>
            <person name="Nusbaum C."/>
            <person name="Birren B."/>
        </authorList>
    </citation>
    <scope>NUCLEOTIDE SEQUENCE [LARGE SCALE GENOMIC DNA]</scope>
    <source>
        <strain evidence="1 2">PRA339</strain>
    </source>
</reference>
<evidence type="ECO:0000313" key="1">
    <source>
        <dbReference type="EMBL" id="KCZ81199.1"/>
    </source>
</evidence>
<gene>
    <name evidence="1" type="ORF">H312_01409</name>
</gene>
<feature type="non-terminal residue" evidence="1">
    <location>
        <position position="1"/>
    </location>
</feature>
<name>A0A059F2I1_9MICR</name>
<sequence length="102" mass="12020">VLINVSEPIKNNKHLNVRGSHVGQKLVQLKIPFLKSFNVKINKFLKVVYHWSLGKPLENIYENFKMTTSSLSRFFKRLNNTLEINYHKSLPKLGEKRSILKW</sequence>
<evidence type="ECO:0000313" key="2">
    <source>
        <dbReference type="Proteomes" id="UP000030655"/>
    </source>
</evidence>
<dbReference type="VEuPathDB" id="MicrosporidiaDB:H312_01409"/>
<organism evidence="1 2">
    <name type="scientific">Anncaliia algerae PRA339</name>
    <dbReference type="NCBI Taxonomy" id="1288291"/>
    <lineage>
        <taxon>Eukaryota</taxon>
        <taxon>Fungi</taxon>
        <taxon>Fungi incertae sedis</taxon>
        <taxon>Microsporidia</taxon>
        <taxon>Tubulinosematoidea</taxon>
        <taxon>Tubulinosematidae</taxon>
        <taxon>Anncaliia</taxon>
    </lineage>
</organism>
<proteinExistence type="predicted"/>
<dbReference type="AlphaFoldDB" id="A0A059F2I1"/>
<protein>
    <submittedName>
        <fullName evidence="1">Uncharacterized protein</fullName>
    </submittedName>
</protein>
<dbReference type="Proteomes" id="UP000030655">
    <property type="component" value="Unassembled WGS sequence"/>
</dbReference>